<evidence type="ECO:0008006" key="3">
    <source>
        <dbReference type="Google" id="ProtNLM"/>
    </source>
</evidence>
<dbReference type="PANTHER" id="PTHR37163:SF1">
    <property type="entry name" value="DUF501 DOMAIN-CONTAINING PROTEIN"/>
    <property type="match status" value="1"/>
</dbReference>
<dbReference type="STRING" id="684552.SAMN04489719_0811"/>
<gene>
    <name evidence="1" type="ORF">SAMN04489719_0811</name>
</gene>
<dbReference type="EMBL" id="LT629734">
    <property type="protein sequence ID" value="SDR80029.1"/>
    <property type="molecule type" value="Genomic_DNA"/>
</dbReference>
<reference evidence="2" key="1">
    <citation type="submission" date="2016-10" db="EMBL/GenBank/DDBJ databases">
        <authorList>
            <person name="Varghese N."/>
            <person name="Submissions S."/>
        </authorList>
    </citation>
    <scope>NUCLEOTIDE SEQUENCE [LARGE SCALE GENOMIC DNA]</scope>
    <source>
        <strain evidence="2">DSM 22965</strain>
    </source>
</reference>
<name>A0A1H1M1X9_9MICO</name>
<keyword evidence="2" id="KW-1185">Reference proteome</keyword>
<dbReference type="Pfam" id="PF04417">
    <property type="entry name" value="DUF501"/>
    <property type="match status" value="1"/>
</dbReference>
<accession>A0A1H1M1X9</accession>
<dbReference type="PANTHER" id="PTHR37163">
    <property type="entry name" value="CONSERVED PROTEIN"/>
    <property type="match status" value="1"/>
</dbReference>
<evidence type="ECO:0000313" key="2">
    <source>
        <dbReference type="Proteomes" id="UP000199649"/>
    </source>
</evidence>
<dbReference type="Proteomes" id="UP000199649">
    <property type="component" value="Chromosome I"/>
</dbReference>
<proteinExistence type="predicted"/>
<protein>
    <recommendedName>
        <fullName evidence="3">Septum formation initiator family protein</fullName>
    </recommendedName>
</protein>
<evidence type="ECO:0000313" key="1">
    <source>
        <dbReference type="EMBL" id="SDR80029.1"/>
    </source>
</evidence>
<dbReference type="RefSeq" id="WP_407922514.1">
    <property type="nucleotide sequence ID" value="NZ_LT629734.1"/>
</dbReference>
<sequence length="181" mass="18889">MSARAIEPASERDLEIMALQLGRTMRGVLGVGARCACGAPTVVVTSPRLPDGTPFPTFYYLTHPAATASASRLEADGTMAELQATLERPEVAEAYAAAHAAYLADREAHGHVDEIAGISAGGMPSRVKCLHAVLAHALAAGPGVNPIGDRTLELGDWTPEVCACAPDARGARLAEEHPDER</sequence>
<dbReference type="AlphaFoldDB" id="A0A1H1M1X9"/>
<organism evidence="1 2">
    <name type="scientific">Agrococcus carbonis</name>
    <dbReference type="NCBI Taxonomy" id="684552"/>
    <lineage>
        <taxon>Bacteria</taxon>
        <taxon>Bacillati</taxon>
        <taxon>Actinomycetota</taxon>
        <taxon>Actinomycetes</taxon>
        <taxon>Micrococcales</taxon>
        <taxon>Microbacteriaceae</taxon>
        <taxon>Agrococcus</taxon>
    </lineage>
</organism>
<dbReference type="InterPro" id="IPR007511">
    <property type="entry name" value="DUF501"/>
</dbReference>